<comment type="pathway">
    <text evidence="9">Antibiotic biosynthesis; mycinamicin biosynthesis.</text>
</comment>
<dbReference type="PROSITE" id="PS00086">
    <property type="entry name" value="CYTOCHROME_P450"/>
    <property type="match status" value="1"/>
</dbReference>
<evidence type="ECO:0000256" key="2">
    <source>
        <dbReference type="ARBA" id="ARBA00022617"/>
    </source>
</evidence>
<evidence type="ECO:0000313" key="13">
    <source>
        <dbReference type="Proteomes" id="UP000198797"/>
    </source>
</evidence>
<name>A0A1C4X2N3_9ACTN</name>
<comment type="similarity">
    <text evidence="1 10">Belongs to the cytochrome P450 family.</text>
</comment>
<dbReference type="PANTHER" id="PTHR46696:SF1">
    <property type="entry name" value="CYTOCHROME P450 YJIB-RELATED"/>
    <property type="match status" value="1"/>
</dbReference>
<dbReference type="EMBL" id="FMCU01000004">
    <property type="protein sequence ID" value="SCF02708.1"/>
    <property type="molecule type" value="Genomic_DNA"/>
</dbReference>
<dbReference type="AlphaFoldDB" id="A0A1C4X2N3"/>
<dbReference type="Proteomes" id="UP000198797">
    <property type="component" value="Unassembled WGS sequence"/>
</dbReference>
<dbReference type="FunFam" id="1.10.630.10:FF:000018">
    <property type="entry name" value="Cytochrome P450 monooxygenase"/>
    <property type="match status" value="1"/>
</dbReference>
<keyword evidence="13" id="KW-1185">Reference proteome</keyword>
<proteinExistence type="inferred from homology"/>
<evidence type="ECO:0000313" key="12">
    <source>
        <dbReference type="EMBL" id="SCF02708.1"/>
    </source>
</evidence>
<dbReference type="PRINTS" id="PR00385">
    <property type="entry name" value="P450"/>
</dbReference>
<evidence type="ECO:0000256" key="5">
    <source>
        <dbReference type="ARBA" id="ARBA00023002"/>
    </source>
</evidence>
<protein>
    <submittedName>
        <fullName evidence="12">Cytochrome P450</fullName>
    </submittedName>
</protein>
<dbReference type="InterPro" id="IPR017972">
    <property type="entry name" value="Cyt_P450_CS"/>
</dbReference>
<keyword evidence="3 10" id="KW-0479">Metal-binding</keyword>
<gene>
    <name evidence="12" type="ORF">GA0070216_10493</name>
</gene>
<dbReference type="PANTHER" id="PTHR46696">
    <property type="entry name" value="P450, PUTATIVE (EUROFUNG)-RELATED"/>
    <property type="match status" value="1"/>
</dbReference>
<keyword evidence="4" id="KW-0521">NADP</keyword>
<evidence type="ECO:0000256" key="6">
    <source>
        <dbReference type="ARBA" id="ARBA00023004"/>
    </source>
</evidence>
<dbReference type="GO" id="GO:0020037">
    <property type="term" value="F:heme binding"/>
    <property type="evidence" value="ECO:0007669"/>
    <property type="project" value="InterPro"/>
</dbReference>
<dbReference type="GO" id="GO:0017000">
    <property type="term" value="P:antibiotic biosynthetic process"/>
    <property type="evidence" value="ECO:0007669"/>
    <property type="project" value="UniProtKB-KW"/>
</dbReference>
<dbReference type="InterPro" id="IPR002397">
    <property type="entry name" value="Cyt_P450_B"/>
</dbReference>
<dbReference type="RefSeq" id="WP_091243060.1">
    <property type="nucleotide sequence ID" value="NZ_CP192025.1"/>
</dbReference>
<keyword evidence="8" id="KW-0045">Antibiotic biosynthesis</keyword>
<evidence type="ECO:0000256" key="9">
    <source>
        <dbReference type="ARBA" id="ARBA00060683"/>
    </source>
</evidence>
<dbReference type="CDD" id="cd11030">
    <property type="entry name" value="CYP105-like"/>
    <property type="match status" value="1"/>
</dbReference>
<dbReference type="OrthoDB" id="4156795at2"/>
<dbReference type="SUPFAM" id="SSF48264">
    <property type="entry name" value="Cytochrome P450"/>
    <property type="match status" value="1"/>
</dbReference>
<evidence type="ECO:0000256" key="4">
    <source>
        <dbReference type="ARBA" id="ARBA00022857"/>
    </source>
</evidence>
<feature type="region of interest" description="Disordered" evidence="11">
    <location>
        <begin position="1"/>
        <end position="24"/>
    </location>
</feature>
<keyword evidence="6 10" id="KW-0408">Iron</keyword>
<reference evidence="13" key="1">
    <citation type="submission" date="2016-06" db="EMBL/GenBank/DDBJ databases">
        <authorList>
            <person name="Varghese N."/>
            <person name="Submissions Spin"/>
        </authorList>
    </citation>
    <scope>NUCLEOTIDE SEQUENCE [LARGE SCALE GENOMIC DNA]</scope>
    <source>
        <strain evidence="13">DSM 44100</strain>
    </source>
</reference>
<evidence type="ECO:0000256" key="1">
    <source>
        <dbReference type="ARBA" id="ARBA00010617"/>
    </source>
</evidence>
<keyword evidence="5 10" id="KW-0560">Oxidoreductase</keyword>
<dbReference type="PRINTS" id="PR00359">
    <property type="entry name" value="BP450"/>
</dbReference>
<dbReference type="InterPro" id="IPR001128">
    <property type="entry name" value="Cyt_P450"/>
</dbReference>
<sequence length="413" mass="45233">MTANSTYAPDAAPSGEAPDFPMPRTCPFAPAPEYVGLRAEAPVSQVRVPDGQLAWLVTRYADVRRLLTDPRVSANRFHPNLPLTEPVTPQTRRNIAAVGRSLIGLDQPEHGPQRRMLIGDFTLRRAQEMRPHIQRTVDECVDAILAGPKPVDLVAALALPVPASMITKLLGMPYEDRDLIVRSADAQLRRTVSAEQRQQTSSELRAYVDRLVTAKEAEPTDDLLGRLVVQNRQTPLFDHDMLVGLAMLLLVAGFETTASMISLGVAGLLENPEQLAVVTGDPAAMGLAVEELLRYFTVVDALPRVATADIEVGGVTVRAGDGLLLSFASANWDTDVFADAGELDVRRGARHHMAFGYGIHQCIGQNLARAELEIVFRTLFTRIPGLRLAEELDGLPFRKESNIYGLDRLPVTW</sequence>
<dbReference type="GO" id="GO:0005506">
    <property type="term" value="F:iron ion binding"/>
    <property type="evidence" value="ECO:0007669"/>
    <property type="project" value="InterPro"/>
</dbReference>
<dbReference type="Gene3D" id="1.10.630.10">
    <property type="entry name" value="Cytochrome P450"/>
    <property type="match status" value="1"/>
</dbReference>
<dbReference type="InterPro" id="IPR036396">
    <property type="entry name" value="Cyt_P450_sf"/>
</dbReference>
<keyword evidence="2 10" id="KW-0349">Heme</keyword>
<evidence type="ECO:0000256" key="3">
    <source>
        <dbReference type="ARBA" id="ARBA00022723"/>
    </source>
</evidence>
<evidence type="ECO:0000256" key="7">
    <source>
        <dbReference type="ARBA" id="ARBA00023033"/>
    </source>
</evidence>
<evidence type="ECO:0000256" key="8">
    <source>
        <dbReference type="ARBA" id="ARBA00023194"/>
    </source>
</evidence>
<dbReference type="GO" id="GO:0016705">
    <property type="term" value="F:oxidoreductase activity, acting on paired donors, with incorporation or reduction of molecular oxygen"/>
    <property type="evidence" value="ECO:0007669"/>
    <property type="project" value="InterPro"/>
</dbReference>
<organism evidence="12 13">
    <name type="scientific">Micromonospora matsumotoense</name>
    <dbReference type="NCBI Taxonomy" id="121616"/>
    <lineage>
        <taxon>Bacteria</taxon>
        <taxon>Bacillati</taxon>
        <taxon>Actinomycetota</taxon>
        <taxon>Actinomycetes</taxon>
        <taxon>Micromonosporales</taxon>
        <taxon>Micromonosporaceae</taxon>
        <taxon>Micromonospora</taxon>
    </lineage>
</organism>
<evidence type="ECO:0000256" key="10">
    <source>
        <dbReference type="RuleBase" id="RU000461"/>
    </source>
</evidence>
<keyword evidence="7 10" id="KW-0503">Monooxygenase</keyword>
<evidence type="ECO:0000256" key="11">
    <source>
        <dbReference type="SAM" id="MobiDB-lite"/>
    </source>
</evidence>
<accession>A0A1C4X2N3</accession>
<dbReference type="Pfam" id="PF00067">
    <property type="entry name" value="p450"/>
    <property type="match status" value="1"/>
</dbReference>
<dbReference type="GO" id="GO:0004497">
    <property type="term" value="F:monooxygenase activity"/>
    <property type="evidence" value="ECO:0007669"/>
    <property type="project" value="UniProtKB-KW"/>
</dbReference>
<dbReference type="STRING" id="121616.GA0070216_10493"/>